<evidence type="ECO:0008006" key="3">
    <source>
        <dbReference type="Google" id="ProtNLM"/>
    </source>
</evidence>
<dbReference type="Proteomes" id="UP001158058">
    <property type="component" value="Unassembled WGS sequence"/>
</dbReference>
<comment type="caution">
    <text evidence="1">The sequence shown here is derived from an EMBL/GenBank/DDBJ whole genome shotgun (WGS) entry which is preliminary data.</text>
</comment>
<dbReference type="AlphaFoldDB" id="A0AB73I334"/>
<evidence type="ECO:0000313" key="1">
    <source>
        <dbReference type="EMBL" id="MDH0144607.1"/>
    </source>
</evidence>
<name>A0AB73I334_AQUAC</name>
<organism evidence="1 2">
    <name type="scientific">Aquipseudomonas alcaligenes</name>
    <name type="common">Pseudomonas alcaligenes</name>
    <dbReference type="NCBI Taxonomy" id="43263"/>
    <lineage>
        <taxon>Bacteria</taxon>
        <taxon>Pseudomonadati</taxon>
        <taxon>Pseudomonadota</taxon>
        <taxon>Gammaproteobacteria</taxon>
        <taxon>Pseudomonadales</taxon>
        <taxon>Pseudomonadaceae</taxon>
        <taxon>Aquipseudomonas</taxon>
    </lineage>
</organism>
<sequence length="138" mass="15170">MPPASYITLDVDLISSEDLSPLASYLEEGTFVLGHQQAEGLFYLSFEPSYLSESENTPENSARLILELLQSLPAELRILWESASSKVFNFGFDSGVSPPPYISHLSPETLGKIAALGAGMEITIYQHDSFPPEQEESE</sequence>
<accession>A0AB73I334</accession>
<reference evidence="1" key="1">
    <citation type="submission" date="2022-09" db="EMBL/GenBank/DDBJ databases">
        <title>Intensive care unit water sources are persistently colonized with multi-drug resistant bacteria and are the site of extensive horizontal gene transfer of antibiotic resistance genes.</title>
        <authorList>
            <person name="Diorio-Toth L."/>
        </authorList>
    </citation>
    <scope>NUCLEOTIDE SEQUENCE</scope>
    <source>
        <strain evidence="1">GD04146</strain>
    </source>
</reference>
<evidence type="ECO:0000313" key="2">
    <source>
        <dbReference type="Proteomes" id="UP001158058"/>
    </source>
</evidence>
<protein>
    <recommendedName>
        <fullName evidence="3">DUF4279 domain-containing protein</fullName>
    </recommendedName>
</protein>
<proteinExistence type="predicted"/>
<dbReference type="EMBL" id="JAODZF010000019">
    <property type="protein sequence ID" value="MDH0144607.1"/>
    <property type="molecule type" value="Genomic_DNA"/>
</dbReference>
<dbReference type="RefSeq" id="WP_280003431.1">
    <property type="nucleotide sequence ID" value="NZ_JAODZF010000019.1"/>
</dbReference>
<gene>
    <name evidence="1" type="ORF">N7380_20020</name>
</gene>